<dbReference type="InterPro" id="IPR010060">
    <property type="entry name" value="NRPS_synth"/>
</dbReference>
<dbReference type="PROSITE" id="PS00012">
    <property type="entry name" value="PHOSPHOPANTETHEINE"/>
    <property type="match status" value="2"/>
</dbReference>
<dbReference type="GO" id="GO:0031177">
    <property type="term" value="F:phosphopantetheine binding"/>
    <property type="evidence" value="ECO:0007669"/>
    <property type="project" value="InterPro"/>
</dbReference>
<dbReference type="InterPro" id="IPR020806">
    <property type="entry name" value="PKS_PP-bd"/>
</dbReference>
<evidence type="ECO:0000313" key="8">
    <source>
        <dbReference type="EMBL" id="GEJ57768.1"/>
    </source>
</evidence>
<accession>A0A7I9VNI9</accession>
<evidence type="ECO:0000256" key="1">
    <source>
        <dbReference type="ARBA" id="ARBA00001957"/>
    </source>
</evidence>
<dbReference type="CDD" id="cd19534">
    <property type="entry name" value="E_NRPS"/>
    <property type="match status" value="1"/>
</dbReference>
<dbReference type="InterPro" id="IPR036736">
    <property type="entry name" value="ACP-like_sf"/>
</dbReference>
<dbReference type="GO" id="GO:0003824">
    <property type="term" value="F:catalytic activity"/>
    <property type="evidence" value="ECO:0007669"/>
    <property type="project" value="InterPro"/>
</dbReference>
<dbReference type="Gene3D" id="3.30.559.30">
    <property type="entry name" value="Nonribosomal peptide synthetase, condensation domain"/>
    <property type="match status" value="3"/>
</dbReference>
<dbReference type="SUPFAM" id="SSF47336">
    <property type="entry name" value="ACP-like"/>
    <property type="match status" value="2"/>
</dbReference>
<dbReference type="FunFam" id="2.30.38.10:FF:000001">
    <property type="entry name" value="Non-ribosomal peptide synthetase PvdI"/>
    <property type="match status" value="2"/>
</dbReference>
<dbReference type="Pfam" id="PF00501">
    <property type="entry name" value="AMP-binding"/>
    <property type="match status" value="2"/>
</dbReference>
<dbReference type="InterPro" id="IPR001242">
    <property type="entry name" value="Condensation_dom"/>
</dbReference>
<dbReference type="InterPro" id="IPR020845">
    <property type="entry name" value="AMP-binding_CS"/>
</dbReference>
<feature type="coiled-coil region" evidence="5">
    <location>
        <begin position="120"/>
        <end position="147"/>
    </location>
</feature>
<sequence>MTGVAGREDRISRLSSEQRGRLVRELARRGRRGAATLPRGDDGAPRALSFAQQRLWFLDRLDPGSTAYLVPAALRLEGRLDPAVLERALSEIVRRHHVLRTAFVEVDGVAQARVAAAAPVAIAQDDLRSLREAEREAEVRRQALAEAARPFDLGAPPLLRARLLRLSDAEHVLLLTLHHIACDAWSSGVLLRELAALHPALACGAPSPLPELAIQYADFADWQRAALAAGGGEVDLAYWRRRLAGAVPALDLCADRPRPSARSGRGAHHAFSLPAERWRPFAELARAEQATPYMALLAALDAFLFRATGQEDLLVGTPVAGRERAETDGLIGFFVNTVVLRTDLSGDPSFRELLRRARETALQAFAHQALPFDLVVDAVRPRREGGSNPLFQVMLDLETAGPARLALPGLVVTRLDLERGTSKLDLLLSCREADGGLEGSLEYDTDLFDEATAARFTRQLGLLVEAAVGAPDRPVSALPILSEAERRRVVVAWNDTACRFPHEKGIHQLFQAQAARTPEALAVEGADRSFTYRELDARASRIARHLRRLGFGRGRLAGLLALRVPDTIAALLGVLEAGGAWVPLDPAAPRRRLAETIADAELGVVLAAGPLPDGFAPPPGVEVVRLDDPSRAARVGAEPARHLQPIAGSEDTAYVIYTSGSTGKPKGVRISHRSAVNLWAGLARTAYAGRAGPLRVNLNAPLVFDASVQQLLALLAGHALVLVPAEVRADAAAMVEFLRARRVDVLDCVPSHLKALLAAGLLDPAHPRPRLILVGGEPLDLATWRTLAAAEGIDSWNVYGPTECAVDATACRVGAAPGGPSIGRPLANVRAYVLDAHGAPLPPGLPGELCLGGEGVGQGYLGRPALTAERFVEDPFAPGGRMYRTGDRARWREDGQLELLGRLDAQVKVRGHRIELGEIEAALVQHPAVAAAAAAVQLGPDGERALVAYVVGRGSPAPGAAPLRQHLRERLPESMVPAAFVALQALPHTPSGKLDRRALPAPRWEAAPGPGDDRPATPLEELVRGAFAEVLGVERVGLEDGFFELGGHSLLATRLTARVRALAGVELPLRALFEHPTPAALARLVDERRRGDAGGAPIAPRPDPSLRPLSSAQERMWFLDQLEPGSALYHIAAAVRLRGALDPAALGRALSEVVRRHEVLRTRLGAERGRPVAILDPPAPVPLEETDLTQLPADERERAARALATAEARRPLDPARGPLLRARLLRLGEAERWLVLVVHHAVSDGASTGVLVREVTALYASEVGGGGAALAALPLQYADFAAWQATSLARGEREAQLAWWRERLAGAPGALELPFDRPRRALASAAGERRPLALPAPLSRGLALLARREGATLFMAVVAALDALLARVTGETDLCVGTPVSGRDRAELEGLVGLFVNTLVLRVDLAGDPSFRELLRRVREATLDAHAHAAVPFDEVVDAVQPARSLTHTPLFQVMASVEDEPGAPRLPGVEACFLPLDTGTAKFDLTLELRRGGEGLAGDLEYRRDLFDPATVDRLAASFERLLAAAVEDPDLRLSELPLQGPEERQRVLALGQGEPAGEVGELVPAKLAALAARGQDAPAIFAAGEVWSRGALDRRARQIAHRLRAAGVTAGARVGHLLQRTPDAIAALLGIWRVGAVHLPLDPQSPPARTAALLADAGATHALTTSALAPALAGAATPPVLLDGVEGEPADGAAAPLDPAAAAYVIYTSGSTGRPKGVVVSHRALAEHCRSSCGHYRFAPGDRALQFAAFSFDASLEQILAPLSGGAALVLRGDELQEPRAFAEAIARDGVTFMDLPPAYLDGLVRSWEADPGRAAWPACPALRLLMVSADVVRPETLALCRRSPWGRAGLVNNYGPTEATISCADYDVPADVGDLVARGRVPIGRPLPGRRAYVLDARGEPVPVGVPGELHLGGEGLADGYLGRPELTAERFLPDPFDGEPGARMYRTGDRARWLAGGELELLGRVDEQVKLRGFRLELGEVEAALRACPGVRAAAAAVKEEGATRRLVGYVVPADGAAPAAEALAERLGQVLPPYMVPSAFVAIAALPLTAGGKVNRRALPPPPAAAEAGYLAPRTAAEERLAAIWAEVLGAKRVGVHDDFFALGGDSILSIQIVARAREAGLVLTPRQVFETPTVAGLAAAAGTAAVAVAEQGPVAGPVALAPIQRWFLERAPQEPHHFNQSLLLEVLVPLAREPLAAALRDVAWHHDALRLRFEQTGEGWQQCCAPPGEHDAPLAWEDLSTLAGEAVGPALERRCAGLQRALDLGAGPLVRAAYFDLGRARPGRLLLVAHHLAVDGVSWRILLEDLERAYAARAAGEAPRLPPKSSAYREWTAALTRFAASQELGDELAYWEGLPPGAPLPVAPLTGDDLEQDEQAVEVELPAPATRALLTDAAAALHAEPNDLLLAALFPALARWTASPVVRIDLEGHGREELPEPLDLSRTVGWFTSVFPVAVDLRGAADAREALGPVKEAQRRVPRRGVGYGVLRHLAPDPAVRARLAAAEPGQVSFNYLGQLDLALAGGRFRPAAEDRGPERSPRQRRSHLLGVDAAVVGGRLRARFAFGRAVPRDAVQAVAAWFEEGLRLLAGAAAEAGAADRYAPAEFPEAGLSPRELAALLREVGGA</sequence>
<dbReference type="InterPro" id="IPR045851">
    <property type="entry name" value="AMP-bd_C_sf"/>
</dbReference>
<dbReference type="FunFam" id="3.30.559.10:FF:000012">
    <property type="entry name" value="Non-ribosomal peptide synthetase"/>
    <property type="match status" value="1"/>
</dbReference>
<dbReference type="Gene3D" id="3.30.300.30">
    <property type="match status" value="2"/>
</dbReference>
<dbReference type="PROSITE" id="PS50075">
    <property type="entry name" value="CARRIER"/>
    <property type="match status" value="2"/>
</dbReference>
<dbReference type="EMBL" id="BJTG01000005">
    <property type="protein sequence ID" value="GEJ57768.1"/>
    <property type="molecule type" value="Genomic_DNA"/>
</dbReference>
<dbReference type="SUPFAM" id="SSF56801">
    <property type="entry name" value="Acetyl-CoA synthetase-like"/>
    <property type="match status" value="2"/>
</dbReference>
<proteinExistence type="predicted"/>
<dbReference type="CDD" id="cd05930">
    <property type="entry name" value="A_NRPS"/>
    <property type="match status" value="2"/>
</dbReference>
<dbReference type="InterPro" id="IPR009081">
    <property type="entry name" value="PP-bd_ACP"/>
</dbReference>
<dbReference type="FunFam" id="1.10.1200.10:FF:000016">
    <property type="entry name" value="Non-ribosomal peptide synthase"/>
    <property type="match status" value="1"/>
</dbReference>
<dbReference type="Pfam" id="PF00668">
    <property type="entry name" value="Condensation"/>
    <property type="match status" value="3"/>
</dbReference>
<dbReference type="InterPro" id="IPR010071">
    <property type="entry name" value="AA_adenyl_dom"/>
</dbReference>
<dbReference type="SMART" id="SM00823">
    <property type="entry name" value="PKS_PP"/>
    <property type="match status" value="2"/>
</dbReference>
<comment type="cofactor">
    <cofactor evidence="1">
        <name>pantetheine 4'-phosphate</name>
        <dbReference type="ChEBI" id="CHEBI:47942"/>
    </cofactor>
</comment>
<dbReference type="InterPro" id="IPR023213">
    <property type="entry name" value="CAT-like_dom_sf"/>
</dbReference>
<dbReference type="CDD" id="cd19531">
    <property type="entry name" value="LCL_NRPS-like"/>
    <property type="match status" value="2"/>
</dbReference>
<evidence type="ECO:0000256" key="2">
    <source>
        <dbReference type="ARBA" id="ARBA00022450"/>
    </source>
</evidence>
<dbReference type="PANTHER" id="PTHR45527">
    <property type="entry name" value="NONRIBOSOMAL PEPTIDE SYNTHETASE"/>
    <property type="match status" value="1"/>
</dbReference>
<evidence type="ECO:0000256" key="5">
    <source>
        <dbReference type="SAM" id="Coils"/>
    </source>
</evidence>
<dbReference type="InterPro" id="IPR042099">
    <property type="entry name" value="ANL_N_sf"/>
</dbReference>
<gene>
    <name evidence="8" type="ORF">AMYX_25090</name>
</gene>
<dbReference type="Pfam" id="PF13193">
    <property type="entry name" value="AMP-binding_C"/>
    <property type="match status" value="2"/>
</dbReference>
<dbReference type="FunFam" id="3.30.300.30:FF:000015">
    <property type="entry name" value="Nonribosomal peptide synthase SidD"/>
    <property type="match status" value="1"/>
</dbReference>
<keyword evidence="2" id="KW-0596">Phosphopantetheine</keyword>
<evidence type="ECO:0000256" key="6">
    <source>
        <dbReference type="SAM" id="MobiDB-lite"/>
    </source>
</evidence>
<dbReference type="NCBIfam" id="TIGR01720">
    <property type="entry name" value="NRPS-para261"/>
    <property type="match status" value="1"/>
</dbReference>
<dbReference type="InterPro" id="IPR000873">
    <property type="entry name" value="AMP-dep_synth/lig_dom"/>
</dbReference>
<keyword evidence="4" id="KW-0677">Repeat</keyword>
<keyword evidence="3" id="KW-0597">Phosphoprotein</keyword>
<reference evidence="9" key="1">
    <citation type="journal article" date="2020" name="Appl. Environ. Microbiol.">
        <title>Diazotrophic Anaeromyxobacter Isolates from Soils.</title>
        <authorList>
            <person name="Masuda Y."/>
            <person name="Yamanaka H."/>
            <person name="Xu Z.X."/>
            <person name="Shiratori Y."/>
            <person name="Aono T."/>
            <person name="Amachi S."/>
            <person name="Senoo K."/>
            <person name="Itoh H."/>
        </authorList>
    </citation>
    <scope>NUCLEOTIDE SEQUENCE [LARGE SCALE GENOMIC DNA]</scope>
    <source>
        <strain evidence="9">R267</strain>
    </source>
</reference>
<dbReference type="SUPFAM" id="SSF52777">
    <property type="entry name" value="CoA-dependent acyltransferases"/>
    <property type="match status" value="6"/>
</dbReference>
<keyword evidence="5" id="KW-0175">Coiled coil</keyword>
<comment type="caution">
    <text evidence="8">The sequence shown here is derived from an EMBL/GenBank/DDBJ whole genome shotgun (WGS) entry which is preliminary data.</text>
</comment>
<dbReference type="Gene3D" id="3.30.559.10">
    <property type="entry name" value="Chloramphenicol acetyltransferase-like domain"/>
    <property type="match status" value="3"/>
</dbReference>
<evidence type="ECO:0000259" key="7">
    <source>
        <dbReference type="PROSITE" id="PS50075"/>
    </source>
</evidence>
<dbReference type="GO" id="GO:0072330">
    <property type="term" value="P:monocarboxylic acid biosynthetic process"/>
    <property type="evidence" value="ECO:0007669"/>
    <property type="project" value="UniProtKB-ARBA"/>
</dbReference>
<dbReference type="GO" id="GO:0044550">
    <property type="term" value="P:secondary metabolite biosynthetic process"/>
    <property type="evidence" value="ECO:0007669"/>
    <property type="project" value="TreeGrafter"/>
</dbReference>
<dbReference type="InterPro" id="IPR025110">
    <property type="entry name" value="AMP-bd_C"/>
</dbReference>
<dbReference type="Proteomes" id="UP000503640">
    <property type="component" value="Unassembled WGS sequence"/>
</dbReference>
<feature type="region of interest" description="Disordered" evidence="6">
    <location>
        <begin position="991"/>
        <end position="1015"/>
    </location>
</feature>
<dbReference type="PANTHER" id="PTHR45527:SF1">
    <property type="entry name" value="FATTY ACID SYNTHASE"/>
    <property type="match status" value="1"/>
</dbReference>
<name>A0A7I9VNI9_9BACT</name>
<feature type="domain" description="Carrier" evidence="7">
    <location>
        <begin position="2077"/>
        <end position="2151"/>
    </location>
</feature>
<dbReference type="Gene3D" id="3.40.50.12780">
    <property type="entry name" value="N-terminal domain of ligase-like"/>
    <property type="match status" value="1"/>
</dbReference>
<feature type="domain" description="Carrier" evidence="7">
    <location>
        <begin position="1014"/>
        <end position="1089"/>
    </location>
</feature>
<evidence type="ECO:0000256" key="3">
    <source>
        <dbReference type="ARBA" id="ARBA00022553"/>
    </source>
</evidence>
<dbReference type="GO" id="GO:0043041">
    <property type="term" value="P:amino acid activation for nonribosomal peptide biosynthetic process"/>
    <property type="evidence" value="ECO:0007669"/>
    <property type="project" value="TreeGrafter"/>
</dbReference>
<dbReference type="Pfam" id="PF00550">
    <property type="entry name" value="PP-binding"/>
    <property type="match status" value="2"/>
</dbReference>
<dbReference type="Gene3D" id="3.40.50.980">
    <property type="match status" value="2"/>
</dbReference>
<evidence type="ECO:0000313" key="9">
    <source>
        <dbReference type="Proteomes" id="UP000503640"/>
    </source>
</evidence>
<dbReference type="Gene3D" id="2.30.38.10">
    <property type="entry name" value="Luciferase, Domain 3"/>
    <property type="match status" value="1"/>
</dbReference>
<dbReference type="Gene3D" id="1.10.1200.10">
    <property type="entry name" value="ACP-like"/>
    <property type="match status" value="2"/>
</dbReference>
<dbReference type="InterPro" id="IPR006162">
    <property type="entry name" value="Ppantetheine_attach_site"/>
</dbReference>
<dbReference type="GO" id="GO:0005737">
    <property type="term" value="C:cytoplasm"/>
    <property type="evidence" value="ECO:0007669"/>
    <property type="project" value="TreeGrafter"/>
</dbReference>
<evidence type="ECO:0000256" key="4">
    <source>
        <dbReference type="ARBA" id="ARBA00022737"/>
    </source>
</evidence>
<dbReference type="PROSITE" id="PS00455">
    <property type="entry name" value="AMP_BINDING"/>
    <property type="match status" value="2"/>
</dbReference>
<dbReference type="FunFam" id="1.10.1200.10:FF:000005">
    <property type="entry name" value="Nonribosomal peptide synthetase 1"/>
    <property type="match status" value="1"/>
</dbReference>
<organism evidence="8 9">
    <name type="scientific">Anaeromyxobacter diazotrophicus</name>
    <dbReference type="NCBI Taxonomy" id="2590199"/>
    <lineage>
        <taxon>Bacteria</taxon>
        <taxon>Pseudomonadati</taxon>
        <taxon>Myxococcota</taxon>
        <taxon>Myxococcia</taxon>
        <taxon>Myxococcales</taxon>
        <taxon>Cystobacterineae</taxon>
        <taxon>Anaeromyxobacteraceae</taxon>
        <taxon>Anaeromyxobacter</taxon>
    </lineage>
</organism>
<dbReference type="NCBIfam" id="TIGR01733">
    <property type="entry name" value="AA-adenyl-dom"/>
    <property type="match status" value="2"/>
</dbReference>
<keyword evidence="9" id="KW-1185">Reference proteome</keyword>
<protein>
    <recommendedName>
        <fullName evidence="7">Carrier domain-containing protein</fullName>
    </recommendedName>
</protein>